<protein>
    <submittedName>
        <fullName evidence="4">D-alanyl-D-alanine carboxypeptidase/D-alanyl-D-alanine-endopeptidase (Penicillin-binding protein 4)</fullName>
    </submittedName>
</protein>
<dbReference type="GO" id="GO:0006508">
    <property type="term" value="P:proteolysis"/>
    <property type="evidence" value="ECO:0007669"/>
    <property type="project" value="InterPro"/>
</dbReference>
<evidence type="ECO:0000256" key="1">
    <source>
        <dbReference type="ARBA" id="ARBA00006096"/>
    </source>
</evidence>
<dbReference type="Proteomes" id="UP000237846">
    <property type="component" value="Unassembled WGS sequence"/>
</dbReference>
<comment type="caution">
    <text evidence="4">The sequence shown here is derived from an EMBL/GenBank/DDBJ whole genome shotgun (WGS) entry which is preliminary data.</text>
</comment>
<evidence type="ECO:0000313" key="5">
    <source>
        <dbReference type="Proteomes" id="UP000237846"/>
    </source>
</evidence>
<reference evidence="4 5" key="1">
    <citation type="submission" date="2018-03" db="EMBL/GenBank/DDBJ databases">
        <title>Genomic Encyclopedia of Archaeal and Bacterial Type Strains, Phase II (KMG-II): from individual species to whole genera.</title>
        <authorList>
            <person name="Goeker M."/>
        </authorList>
    </citation>
    <scope>NUCLEOTIDE SEQUENCE [LARGE SCALE GENOMIC DNA]</scope>
    <source>
        <strain evidence="4 5">DSM 45601</strain>
    </source>
</reference>
<keyword evidence="4" id="KW-0645">Protease</keyword>
<dbReference type="Pfam" id="PF02113">
    <property type="entry name" value="Peptidase_S13"/>
    <property type="match status" value="1"/>
</dbReference>
<sequence>MDRAPRTVLNAAMATTSPSRPARAAGRRRSTAAAAALLVLAGTVGLAGSATATADPAEAGTADLRADLAAILADPALAAARAGVLVRSAETGEVLYDNDASSGYVPASNEKLLIAAAALDVLGPDHTFTTSALAESAPRRGRVEDLYLVGTGDPSTDAAAYGELAAQVAEAGVRRVTGDVVADDSWFDSVRLGTDWAWDDEPYYYSAQISALTVAANDDLDTGAITVVAEPGAAAGEPARVGTDPATDYVTVTGEVATGAPGSAPSLSVTREHGTNTVSVSGSVPAGGSAATGLASVWEPTGYAAELFADALAEHGVRVDGEVRRGTAPEGTAELAVRESAPLSELLPYFMKLSNNGHAEILVKAMGREVSGEGSWPAGLAATRAALERIGMPVTPLQLRDGSGLSRANLVSPEQITELLIAIDAQPWAEHLHASLPVAGEADRMVGGTLRNRMRGTAAAGNVTAKTGTLTSVSALSGYVTSADGERLVFSVLNNNHIGFTPTAIQDAIAVRLAEFSRTEPTAGRPSVAEPSPLRATRPLPGVDADSVECSWIGAC</sequence>
<gene>
    <name evidence="4" type="ORF">CLV72_109317</name>
</gene>
<evidence type="ECO:0000256" key="2">
    <source>
        <dbReference type="ARBA" id="ARBA00022801"/>
    </source>
</evidence>
<dbReference type="PANTHER" id="PTHR30023">
    <property type="entry name" value="D-ALANYL-D-ALANINE CARBOXYPEPTIDASE"/>
    <property type="match status" value="1"/>
</dbReference>
<dbReference type="PANTHER" id="PTHR30023:SF0">
    <property type="entry name" value="PENICILLIN-SENSITIVE CARBOXYPEPTIDASE A"/>
    <property type="match status" value="1"/>
</dbReference>
<dbReference type="GO" id="GO:0004185">
    <property type="term" value="F:serine-type carboxypeptidase activity"/>
    <property type="evidence" value="ECO:0007669"/>
    <property type="project" value="InterPro"/>
</dbReference>
<evidence type="ECO:0000256" key="3">
    <source>
        <dbReference type="SAM" id="MobiDB-lite"/>
    </source>
</evidence>
<dbReference type="NCBIfam" id="TIGR00666">
    <property type="entry name" value="PBP4"/>
    <property type="match status" value="1"/>
</dbReference>
<accession>A0A2T0PVY7</accession>
<comment type="similarity">
    <text evidence="1">Belongs to the peptidase S13 family.</text>
</comment>
<name>A0A2T0PVY7_9ACTN</name>
<evidence type="ECO:0000313" key="4">
    <source>
        <dbReference type="EMBL" id="PRX95706.1"/>
    </source>
</evidence>
<dbReference type="Gene3D" id="3.50.80.20">
    <property type="entry name" value="D-Ala-D-Ala carboxypeptidase C, peptidase S13"/>
    <property type="match status" value="1"/>
</dbReference>
<dbReference type="Gene3D" id="3.40.710.10">
    <property type="entry name" value="DD-peptidase/beta-lactamase superfamily"/>
    <property type="match status" value="1"/>
</dbReference>
<keyword evidence="2" id="KW-0378">Hydrolase</keyword>
<dbReference type="PRINTS" id="PR00922">
    <property type="entry name" value="DADACBPTASE3"/>
</dbReference>
<keyword evidence="4" id="KW-0121">Carboxypeptidase</keyword>
<dbReference type="InterPro" id="IPR012338">
    <property type="entry name" value="Beta-lactam/transpept-like"/>
</dbReference>
<dbReference type="AlphaFoldDB" id="A0A2T0PVY7"/>
<keyword evidence="5" id="KW-1185">Reference proteome</keyword>
<organism evidence="4 5">
    <name type="scientific">Allonocardiopsis opalescens</name>
    <dbReference type="NCBI Taxonomy" id="1144618"/>
    <lineage>
        <taxon>Bacteria</taxon>
        <taxon>Bacillati</taxon>
        <taxon>Actinomycetota</taxon>
        <taxon>Actinomycetes</taxon>
        <taxon>Streptosporangiales</taxon>
        <taxon>Allonocardiopsis</taxon>
    </lineage>
</organism>
<feature type="region of interest" description="Disordered" evidence="3">
    <location>
        <begin position="520"/>
        <end position="541"/>
    </location>
</feature>
<dbReference type="SUPFAM" id="SSF56601">
    <property type="entry name" value="beta-lactamase/transpeptidase-like"/>
    <property type="match status" value="1"/>
</dbReference>
<dbReference type="EMBL" id="PVZC01000009">
    <property type="protein sequence ID" value="PRX95706.1"/>
    <property type="molecule type" value="Genomic_DNA"/>
</dbReference>
<dbReference type="InterPro" id="IPR000667">
    <property type="entry name" value="Peptidase_S13"/>
</dbReference>
<dbReference type="GO" id="GO:0000270">
    <property type="term" value="P:peptidoglycan metabolic process"/>
    <property type="evidence" value="ECO:0007669"/>
    <property type="project" value="TreeGrafter"/>
</dbReference>
<feature type="region of interest" description="Disordered" evidence="3">
    <location>
        <begin position="1"/>
        <end position="26"/>
    </location>
</feature>
<proteinExistence type="inferred from homology"/>